<keyword evidence="7 13" id="KW-0653">Protein transport</keyword>
<evidence type="ECO:0000256" key="8">
    <source>
        <dbReference type="ARBA" id="ARBA00022989"/>
    </source>
</evidence>
<protein>
    <recommendedName>
        <fullName evidence="3 13">Membrane protein insertase YidC</fullName>
    </recommendedName>
    <alternativeName>
        <fullName evidence="12 13">Foldase YidC</fullName>
    </alternativeName>
    <alternativeName>
        <fullName evidence="11 13">Membrane integrase YidC</fullName>
    </alternativeName>
    <alternativeName>
        <fullName evidence="13">Membrane protein YidC</fullName>
    </alternativeName>
</protein>
<evidence type="ECO:0000256" key="9">
    <source>
        <dbReference type="ARBA" id="ARBA00023136"/>
    </source>
</evidence>
<evidence type="ECO:0000256" key="6">
    <source>
        <dbReference type="ARBA" id="ARBA00022692"/>
    </source>
</evidence>
<feature type="transmembrane region" description="Helical" evidence="13">
    <location>
        <begin position="468"/>
        <end position="484"/>
    </location>
</feature>
<dbReference type="InterPro" id="IPR028055">
    <property type="entry name" value="YidC/Oxa/ALB_C"/>
</dbReference>
<dbReference type="HAMAP" id="MF_01810">
    <property type="entry name" value="YidC_type1"/>
    <property type="match status" value="1"/>
</dbReference>
<dbReference type="InterPro" id="IPR038221">
    <property type="entry name" value="YidC_periplasmic_sf"/>
</dbReference>
<gene>
    <name evidence="13 16" type="primary">yidC</name>
    <name evidence="16" type="ORF">ENS15_07370</name>
</gene>
<evidence type="ECO:0000256" key="3">
    <source>
        <dbReference type="ARBA" id="ARBA00015325"/>
    </source>
</evidence>
<dbReference type="InterPro" id="IPR019998">
    <property type="entry name" value="Membr_insert_YidC"/>
</dbReference>
<dbReference type="NCBIfam" id="TIGR03592">
    <property type="entry name" value="yidC_oxa1_cterm"/>
    <property type="match status" value="1"/>
</dbReference>
<evidence type="ECO:0000256" key="1">
    <source>
        <dbReference type="ARBA" id="ARBA00004429"/>
    </source>
</evidence>
<dbReference type="InterPro" id="IPR001708">
    <property type="entry name" value="YidC/ALB3/OXA1/COX18"/>
</dbReference>
<evidence type="ECO:0000256" key="11">
    <source>
        <dbReference type="ARBA" id="ARBA00033245"/>
    </source>
</evidence>
<keyword evidence="10 13" id="KW-0143">Chaperone</keyword>
<dbReference type="GO" id="GO:0032977">
    <property type="term" value="F:membrane insertase activity"/>
    <property type="evidence" value="ECO:0007669"/>
    <property type="project" value="InterPro"/>
</dbReference>
<dbReference type="PANTHER" id="PTHR12428:SF65">
    <property type="entry name" value="CYTOCHROME C OXIDASE ASSEMBLY PROTEIN COX18, MITOCHONDRIAL"/>
    <property type="match status" value="1"/>
</dbReference>
<keyword evidence="8 13" id="KW-1133">Transmembrane helix</keyword>
<evidence type="ECO:0000256" key="5">
    <source>
        <dbReference type="ARBA" id="ARBA00022475"/>
    </source>
</evidence>
<evidence type="ECO:0000256" key="7">
    <source>
        <dbReference type="ARBA" id="ARBA00022927"/>
    </source>
</evidence>
<comment type="subcellular location">
    <subcellularLocation>
        <location evidence="1">Cell inner membrane</location>
        <topology evidence="1">Multi-pass membrane protein</topology>
    </subcellularLocation>
    <subcellularLocation>
        <location evidence="13">Cell membrane</location>
        <topology evidence="13">Multi-pass membrane protein</topology>
    </subcellularLocation>
</comment>
<feature type="transmembrane region" description="Helical" evidence="13">
    <location>
        <begin position="330"/>
        <end position="353"/>
    </location>
</feature>
<feature type="transmembrane region" description="Helical" evidence="13">
    <location>
        <begin position="6"/>
        <end position="23"/>
    </location>
</feature>
<keyword evidence="9 13" id="KW-0472">Membrane</keyword>
<feature type="domain" description="Membrane insertase YidC/Oxa/ALB C-terminal" evidence="14">
    <location>
        <begin position="330"/>
        <end position="507"/>
    </location>
</feature>
<name>A0A7C3J7E6_UNCW3</name>
<comment type="subunit">
    <text evidence="13">Interacts with the Sec translocase complex via SecD. Specifically interacts with transmembrane segments of nascent integral membrane proteins during membrane integration.</text>
</comment>
<dbReference type="InterPro" id="IPR028053">
    <property type="entry name" value="Membr_insert_YidC_N"/>
</dbReference>
<proteinExistence type="inferred from homology"/>
<evidence type="ECO:0000259" key="15">
    <source>
        <dbReference type="Pfam" id="PF14849"/>
    </source>
</evidence>
<sequence>MNNSTKMLIMFLLIILIFTYYSYMTPKTQMVQNPSDTVNVQKEDTTFKEVETLQKVSPENYIVPKDTTFFYFETDLIKGKISSLSGSFTSLILKNYKTRKGDSLELLKDGQRSFTLIIKSNNLIVDFSNINFKTVYVGDINPLKNDVDSLVMVGFFDTIKITRTFIFKKGSYLITHKVSSNIPLDKKEYILEKGISFTEDNISDEFQYYGVSYHSFNSIYRIKEKNIKNVSTYPGNFDWMGMQTKYFFIGVIGDGDNIEVRKLENKKLEAQFSLLSDSVDFYVGPVDYRILKELKNGMDKIPDFGWSLIQPISKLILSFLIFMYKFIPNYGIIIIILSILFIVIFSPLTFTSFSSMRKMQMIQPQLEELKKKYEKDPQKLNTETMNLYKKSGINPFMGCLPILIQMPIFFALYAILRTTIELRQAPFAFWIKDLSYKDPYYVLPILTGVTMFFSQKISSTATDESQKILVYVMPIMITILFLNMPSGINLYWFIYNLLSVGQQILIKNSIKKKMGE</sequence>
<keyword evidence="6 13" id="KW-0812">Transmembrane</keyword>
<dbReference type="CDD" id="cd19961">
    <property type="entry name" value="EcYidC-like_peri"/>
    <property type="match status" value="1"/>
</dbReference>
<comment type="function">
    <text evidence="13">Required for the insertion and/or proper folding and/or complex formation of integral membrane proteins into the membrane. Involved in integration of membrane proteins that insert both dependently and independently of the Sec translocase complex, as well as at least some lipoproteins. Aids folding of multispanning membrane proteins.</text>
</comment>
<dbReference type="PANTHER" id="PTHR12428">
    <property type="entry name" value="OXA1"/>
    <property type="match status" value="1"/>
</dbReference>
<reference evidence="16" key="1">
    <citation type="journal article" date="2020" name="mSystems">
        <title>Genome- and Community-Level Interaction Insights into Carbon Utilization and Element Cycling Functions of Hydrothermarchaeota in Hydrothermal Sediment.</title>
        <authorList>
            <person name="Zhou Z."/>
            <person name="Liu Y."/>
            <person name="Xu W."/>
            <person name="Pan J."/>
            <person name="Luo Z.H."/>
            <person name="Li M."/>
        </authorList>
    </citation>
    <scope>NUCLEOTIDE SEQUENCE [LARGE SCALE GENOMIC DNA]</scope>
    <source>
        <strain evidence="16">SpSt-464</strain>
    </source>
</reference>
<dbReference type="PRINTS" id="PR01900">
    <property type="entry name" value="YIDCPROTEIN"/>
</dbReference>
<dbReference type="Pfam" id="PF14849">
    <property type="entry name" value="YidC_periplas"/>
    <property type="match status" value="1"/>
</dbReference>
<accession>A0A7C3J7E6</accession>
<keyword evidence="4 13" id="KW-0813">Transport</keyword>
<keyword evidence="5 13" id="KW-1003">Cell membrane</keyword>
<comment type="similarity">
    <text evidence="2 13">Belongs to the OXA1/ALB3/YidC family. Type 1 subfamily.</text>
</comment>
<evidence type="ECO:0000259" key="14">
    <source>
        <dbReference type="Pfam" id="PF02096"/>
    </source>
</evidence>
<feature type="domain" description="Membrane insertase YidC N-terminal" evidence="15">
    <location>
        <begin position="72"/>
        <end position="307"/>
    </location>
</feature>
<dbReference type="Gene3D" id="2.70.98.90">
    <property type="match status" value="1"/>
</dbReference>
<dbReference type="EMBL" id="DSTT01000006">
    <property type="protein sequence ID" value="HFK24447.1"/>
    <property type="molecule type" value="Genomic_DNA"/>
</dbReference>
<dbReference type="PRINTS" id="PR00701">
    <property type="entry name" value="60KDINNERMP"/>
</dbReference>
<dbReference type="NCBIfam" id="TIGR03593">
    <property type="entry name" value="yidC_nterm"/>
    <property type="match status" value="1"/>
</dbReference>
<comment type="caution">
    <text evidence="16">The sequence shown here is derived from an EMBL/GenBank/DDBJ whole genome shotgun (WGS) entry which is preliminary data.</text>
</comment>
<evidence type="ECO:0000256" key="2">
    <source>
        <dbReference type="ARBA" id="ARBA00010527"/>
    </source>
</evidence>
<evidence type="ECO:0000256" key="10">
    <source>
        <dbReference type="ARBA" id="ARBA00023186"/>
    </source>
</evidence>
<organism evidence="16">
    <name type="scientific">candidate division WOR-3 bacterium</name>
    <dbReference type="NCBI Taxonomy" id="2052148"/>
    <lineage>
        <taxon>Bacteria</taxon>
        <taxon>Bacteria division WOR-3</taxon>
    </lineage>
</organism>
<evidence type="ECO:0000256" key="13">
    <source>
        <dbReference type="HAMAP-Rule" id="MF_01810"/>
    </source>
</evidence>
<dbReference type="AlphaFoldDB" id="A0A7C3J7E6"/>
<feature type="transmembrane region" description="Helical" evidence="13">
    <location>
        <begin position="439"/>
        <end position="456"/>
    </location>
</feature>
<dbReference type="InterPro" id="IPR047196">
    <property type="entry name" value="YidC_ALB_C"/>
</dbReference>
<dbReference type="GO" id="GO:0015031">
    <property type="term" value="P:protein transport"/>
    <property type="evidence" value="ECO:0007669"/>
    <property type="project" value="UniProtKB-KW"/>
</dbReference>
<feature type="transmembrane region" description="Helical" evidence="13">
    <location>
        <begin position="395"/>
        <end position="416"/>
    </location>
</feature>
<evidence type="ECO:0000313" key="16">
    <source>
        <dbReference type="EMBL" id="HFK24447.1"/>
    </source>
</evidence>
<dbReference type="GO" id="GO:0005886">
    <property type="term" value="C:plasma membrane"/>
    <property type="evidence" value="ECO:0007669"/>
    <property type="project" value="UniProtKB-SubCell"/>
</dbReference>
<dbReference type="GO" id="GO:0051205">
    <property type="term" value="P:protein insertion into membrane"/>
    <property type="evidence" value="ECO:0007669"/>
    <property type="project" value="TreeGrafter"/>
</dbReference>
<dbReference type="Pfam" id="PF02096">
    <property type="entry name" value="60KD_IMP"/>
    <property type="match status" value="1"/>
</dbReference>
<evidence type="ECO:0000256" key="4">
    <source>
        <dbReference type="ARBA" id="ARBA00022448"/>
    </source>
</evidence>
<dbReference type="CDD" id="cd20070">
    <property type="entry name" value="5TM_YidC_Alb3"/>
    <property type="match status" value="1"/>
</dbReference>
<evidence type="ECO:0000256" key="12">
    <source>
        <dbReference type="ARBA" id="ARBA00033342"/>
    </source>
</evidence>